<evidence type="ECO:0000256" key="5">
    <source>
        <dbReference type="ARBA" id="ARBA00022927"/>
    </source>
</evidence>
<evidence type="ECO:0000256" key="3">
    <source>
        <dbReference type="ARBA" id="ARBA00022475"/>
    </source>
</evidence>
<evidence type="ECO:0000256" key="1">
    <source>
        <dbReference type="ARBA" id="ARBA00004162"/>
    </source>
</evidence>
<dbReference type="HAMAP" id="MF_00236">
    <property type="entry name" value="TatA_E"/>
    <property type="match status" value="1"/>
</dbReference>
<evidence type="ECO:0000256" key="6">
    <source>
        <dbReference type="ARBA" id="ARBA00022989"/>
    </source>
</evidence>
<keyword evidence="2 9" id="KW-0813">Transport</keyword>
<feature type="transmembrane region" description="Helical" evidence="9">
    <location>
        <begin position="6"/>
        <end position="26"/>
    </location>
</feature>
<dbReference type="STRING" id="1763537.ULVI_13980"/>
<keyword evidence="4 9" id="KW-0812">Transmembrane</keyword>
<evidence type="ECO:0000256" key="9">
    <source>
        <dbReference type="HAMAP-Rule" id="MF_00236"/>
    </source>
</evidence>
<name>A0A167F3P6_9FLAO</name>
<reference evidence="10 11" key="1">
    <citation type="submission" date="2016-02" db="EMBL/GenBank/DDBJ databases">
        <title>Ulvibacter sp. LPB0005, isolated from Thais luteostoma.</title>
        <authorList>
            <person name="Shin S.-K."/>
            <person name="Yi H."/>
        </authorList>
    </citation>
    <scope>NUCLEOTIDE SEQUENCE [LARGE SCALE GENOMIC DNA]</scope>
    <source>
        <strain evidence="10 11">LPB0005</strain>
    </source>
</reference>
<dbReference type="InterPro" id="IPR003369">
    <property type="entry name" value="TatA/B/E"/>
</dbReference>
<dbReference type="PANTHER" id="PTHR42982">
    <property type="entry name" value="SEC-INDEPENDENT PROTEIN TRANSLOCASE PROTEIN TATA"/>
    <property type="match status" value="1"/>
</dbReference>
<keyword evidence="5 9" id="KW-0653">Protein transport</keyword>
<dbReference type="GO" id="GO:0008320">
    <property type="term" value="F:protein transmembrane transporter activity"/>
    <property type="evidence" value="ECO:0007669"/>
    <property type="project" value="UniProtKB-UniRule"/>
</dbReference>
<organism evidence="10 11">
    <name type="scientific">Cochleicola gelatinilyticus</name>
    <dbReference type="NCBI Taxonomy" id="1763537"/>
    <lineage>
        <taxon>Bacteria</taxon>
        <taxon>Pseudomonadati</taxon>
        <taxon>Bacteroidota</taxon>
        <taxon>Flavobacteriia</taxon>
        <taxon>Flavobacteriales</taxon>
        <taxon>Flavobacteriaceae</taxon>
        <taxon>Cochleicola</taxon>
    </lineage>
</organism>
<evidence type="ECO:0000256" key="8">
    <source>
        <dbReference type="ARBA" id="ARBA00023136"/>
    </source>
</evidence>
<dbReference type="AlphaFoldDB" id="A0A167F3P6"/>
<dbReference type="Proteomes" id="UP000077013">
    <property type="component" value="Unassembled WGS sequence"/>
</dbReference>
<keyword evidence="6 9" id="KW-1133">Transmembrane helix</keyword>
<dbReference type="PANTHER" id="PTHR42982:SF1">
    <property type="entry name" value="SEC-INDEPENDENT PROTEIN TRANSLOCASE PROTEIN TATA"/>
    <property type="match status" value="1"/>
</dbReference>
<dbReference type="Gene3D" id="1.20.5.3310">
    <property type="match status" value="1"/>
</dbReference>
<keyword evidence="11" id="KW-1185">Reference proteome</keyword>
<dbReference type="GO" id="GO:0033281">
    <property type="term" value="C:TAT protein transport complex"/>
    <property type="evidence" value="ECO:0007669"/>
    <property type="project" value="UniProtKB-UniRule"/>
</dbReference>
<evidence type="ECO:0000313" key="10">
    <source>
        <dbReference type="EMBL" id="OAB76160.1"/>
    </source>
</evidence>
<evidence type="ECO:0000313" key="11">
    <source>
        <dbReference type="Proteomes" id="UP000077013"/>
    </source>
</evidence>
<dbReference type="EMBL" id="LRXL01000052">
    <property type="protein sequence ID" value="OAB76160.1"/>
    <property type="molecule type" value="Genomic_DNA"/>
</dbReference>
<comment type="subunit">
    <text evidence="9">Forms a complex with TatC.</text>
</comment>
<comment type="similarity">
    <text evidence="9">Belongs to the TatA/E family.</text>
</comment>
<gene>
    <name evidence="9" type="primary">tatA</name>
    <name evidence="10" type="ORF">ULVI_13980</name>
</gene>
<protein>
    <recommendedName>
        <fullName evidence="9">Sec-independent protein translocase protein TatA</fullName>
    </recommendedName>
</protein>
<sequence>MIFQAFFLFISGAEIVFILFIVLLVFGADKVPEIARGLGKGMRQIKDATNDIKSEITKSAEQHGVDIDITKDVRSEIDKVKDDVDEITGPIKRRF</sequence>
<dbReference type="RefSeq" id="WP_068593414.1">
    <property type="nucleotide sequence ID" value="NZ_LRXL01000052.1"/>
</dbReference>
<evidence type="ECO:0000256" key="4">
    <source>
        <dbReference type="ARBA" id="ARBA00022692"/>
    </source>
</evidence>
<evidence type="ECO:0000256" key="7">
    <source>
        <dbReference type="ARBA" id="ARBA00023010"/>
    </source>
</evidence>
<dbReference type="OrthoDB" id="1525160at2"/>
<dbReference type="InterPro" id="IPR006312">
    <property type="entry name" value="TatA/E"/>
</dbReference>
<comment type="caution">
    <text evidence="10">The sequence shown here is derived from an EMBL/GenBank/DDBJ whole genome shotgun (WGS) entry which is preliminary data.</text>
</comment>
<comment type="function">
    <text evidence="9">Part of the twin-arginine translocation (Tat) system that transports large folded proteins containing a characteristic twin-arginine motif in their signal peptide across membranes. TatA could form the protein-conducting channel of the Tat system.</text>
</comment>
<dbReference type="NCBIfam" id="TIGR01411">
    <property type="entry name" value="tatAE"/>
    <property type="match status" value="1"/>
</dbReference>
<accession>A0A167F3P6</accession>
<keyword evidence="7 9" id="KW-0811">Translocation</keyword>
<proteinExistence type="inferred from homology"/>
<keyword evidence="3 9" id="KW-1003">Cell membrane</keyword>
<evidence type="ECO:0000256" key="2">
    <source>
        <dbReference type="ARBA" id="ARBA00022448"/>
    </source>
</evidence>
<comment type="subcellular location">
    <subcellularLocation>
        <location evidence="1 9">Cell membrane</location>
        <topology evidence="1 9">Single-pass membrane protein</topology>
    </subcellularLocation>
</comment>
<keyword evidence="8 9" id="KW-0472">Membrane</keyword>
<dbReference type="Pfam" id="PF02416">
    <property type="entry name" value="TatA_B_E"/>
    <property type="match status" value="1"/>
</dbReference>
<dbReference type="GO" id="GO:0043953">
    <property type="term" value="P:protein transport by the Tat complex"/>
    <property type="evidence" value="ECO:0007669"/>
    <property type="project" value="UniProtKB-UniRule"/>
</dbReference>